<dbReference type="GeneID" id="57608987"/>
<dbReference type="AlphaFoldDB" id="A0A1G6Q349"/>
<organism evidence="1 2">
    <name type="scientific">Ectopseudomonas chengduensis</name>
    <dbReference type="NCBI Taxonomy" id="489632"/>
    <lineage>
        <taxon>Bacteria</taxon>
        <taxon>Pseudomonadati</taxon>
        <taxon>Pseudomonadota</taxon>
        <taxon>Gammaproteobacteria</taxon>
        <taxon>Pseudomonadales</taxon>
        <taxon>Pseudomonadaceae</taxon>
        <taxon>Ectopseudomonas</taxon>
    </lineage>
</organism>
<dbReference type="EMBL" id="FMZQ01000007">
    <property type="protein sequence ID" value="SDC86671.1"/>
    <property type="molecule type" value="Genomic_DNA"/>
</dbReference>
<evidence type="ECO:0000313" key="2">
    <source>
        <dbReference type="Proteomes" id="UP000199467"/>
    </source>
</evidence>
<gene>
    <name evidence="1" type="ORF">SAMN05216576_107226</name>
</gene>
<name>A0A1G6Q349_9GAMM</name>
<keyword evidence="2" id="KW-1185">Reference proteome</keyword>
<dbReference type="RefSeq" id="WP_017362394.1">
    <property type="nucleotide sequence ID" value="NZ_FMZQ01000007.1"/>
</dbReference>
<sequence>MLHHELDISELIKDLDGTATLIRESSISDNLKADLRDKSLVYACFLTDLSNGKFMFTDDGVPEMVEAARGFTGLLRKELTTQ</sequence>
<accession>A0A1G6Q349</accession>
<reference evidence="2" key="1">
    <citation type="submission" date="2016-10" db="EMBL/GenBank/DDBJ databases">
        <authorList>
            <person name="Varghese N."/>
            <person name="Submissions S."/>
        </authorList>
    </citation>
    <scope>NUCLEOTIDE SEQUENCE [LARGE SCALE GENOMIC DNA]</scope>
    <source>
        <strain evidence="2">DSM 26382</strain>
    </source>
</reference>
<evidence type="ECO:0000313" key="1">
    <source>
        <dbReference type="EMBL" id="SDC86671.1"/>
    </source>
</evidence>
<proteinExistence type="predicted"/>
<dbReference type="Proteomes" id="UP000199467">
    <property type="component" value="Unassembled WGS sequence"/>
</dbReference>
<protein>
    <submittedName>
        <fullName evidence="1">Uncharacterized protein</fullName>
    </submittedName>
</protein>